<dbReference type="PANTHER" id="PTHR44688">
    <property type="entry name" value="DNA-BINDING TRANSCRIPTIONAL ACTIVATOR DEVR_DOSR"/>
    <property type="match status" value="1"/>
</dbReference>
<accession>A0A6N8JM76</accession>
<feature type="transmembrane region" description="Helical" evidence="4">
    <location>
        <begin position="248"/>
        <end position="265"/>
    </location>
</feature>
<sequence length="514" mass="55551">MPRYLTEGRSQSPIPRIPHGPATLVIDISGEDFMSRMSSARASGPIEGMSTSAFAVLACGLGFYMGWQTVGISPTLFPAPQPVSAGLVTAGSHLETGLFLALLALLALFVRRRGDLMSHRGLVIAAPLLICAATLIKYSCGWLFDLPAGLIAGYALKATKALLFLLWAECLCRVRFRDTLLCVALAYGVTFALCLLVAGLTPLAALITHAALPLVSGALLLTLRNDSAFAGLPQSEAAGAKTLQRPPWRLFIGVGILGGVVLIVNTLSETKSPSAELYTLLAGLAVSFITAAIAVRRVERLNFTILYRWLTPLFVGSVILVLVLESGNQQYEAFAIGVSWSFFRIFTWTLWCSIALRSRLAAACVFAIGQATLTACSTLAQLVIDYVLPTAQLAFPVTVSLVIVIIVVNAAFVMSESDVSRWFKKRGEPKGLVRESEEALGMRLSQAARDFGLSKREEEIARLVMEGKNNAVIQERLCITESTLRTHLRNIYAKAEVHSRQELADTLATYGEDE</sequence>
<evidence type="ECO:0000256" key="2">
    <source>
        <dbReference type="ARBA" id="ARBA00023125"/>
    </source>
</evidence>
<dbReference type="Gene3D" id="1.10.10.10">
    <property type="entry name" value="Winged helix-like DNA-binding domain superfamily/Winged helix DNA-binding domain"/>
    <property type="match status" value="1"/>
</dbReference>
<dbReference type="Proteomes" id="UP000463388">
    <property type="component" value="Unassembled WGS sequence"/>
</dbReference>
<evidence type="ECO:0000313" key="7">
    <source>
        <dbReference type="Proteomes" id="UP000463388"/>
    </source>
</evidence>
<keyword evidence="2" id="KW-0238">DNA-binding</keyword>
<keyword evidence="4" id="KW-1133">Transmembrane helix</keyword>
<dbReference type="Pfam" id="PF00196">
    <property type="entry name" value="GerE"/>
    <property type="match status" value="1"/>
</dbReference>
<feature type="transmembrane region" description="Helical" evidence="4">
    <location>
        <begin position="46"/>
        <end position="67"/>
    </location>
</feature>
<dbReference type="SUPFAM" id="SSF46894">
    <property type="entry name" value="C-terminal effector domain of the bipartite response regulators"/>
    <property type="match status" value="1"/>
</dbReference>
<gene>
    <name evidence="6" type="ORF">GKZ27_04145</name>
</gene>
<evidence type="ECO:0000313" key="6">
    <source>
        <dbReference type="EMBL" id="MVX60652.1"/>
    </source>
</evidence>
<keyword evidence="3" id="KW-0804">Transcription</keyword>
<dbReference type="PROSITE" id="PS50043">
    <property type="entry name" value="HTH_LUXR_2"/>
    <property type="match status" value="1"/>
</dbReference>
<keyword evidence="4" id="KW-0812">Transmembrane</keyword>
<feature type="transmembrane region" description="Helical" evidence="4">
    <location>
        <begin position="333"/>
        <end position="353"/>
    </location>
</feature>
<evidence type="ECO:0000256" key="1">
    <source>
        <dbReference type="ARBA" id="ARBA00023015"/>
    </source>
</evidence>
<dbReference type="AlphaFoldDB" id="A0A6N8JM76"/>
<name>A0A6N8JM76_9ACTN</name>
<reference evidence="6 7" key="1">
    <citation type="submission" date="2019-12" db="EMBL/GenBank/DDBJ databases">
        <title>Microbes associate with the intestines of laboratory mice.</title>
        <authorList>
            <person name="Navarre W."/>
            <person name="Wong E."/>
        </authorList>
    </citation>
    <scope>NUCLEOTIDE SEQUENCE [LARGE SCALE GENOMIC DNA]</scope>
    <source>
        <strain evidence="6 7">NM66_B29</strain>
    </source>
</reference>
<keyword evidence="7" id="KW-1185">Reference proteome</keyword>
<feature type="transmembrane region" description="Helical" evidence="4">
    <location>
        <begin position="122"/>
        <end position="144"/>
    </location>
</feature>
<feature type="transmembrane region" description="Helical" evidence="4">
    <location>
        <begin position="180"/>
        <end position="198"/>
    </location>
</feature>
<proteinExistence type="predicted"/>
<comment type="caution">
    <text evidence="6">The sequence shown here is derived from an EMBL/GenBank/DDBJ whole genome shotgun (WGS) entry which is preliminary data.</text>
</comment>
<keyword evidence="1" id="KW-0805">Transcription regulation</keyword>
<feature type="domain" description="HTH luxR-type" evidence="5">
    <location>
        <begin position="446"/>
        <end position="511"/>
    </location>
</feature>
<dbReference type="PANTHER" id="PTHR44688:SF16">
    <property type="entry name" value="DNA-BINDING TRANSCRIPTIONAL ACTIVATOR DEVR_DOSR"/>
    <property type="match status" value="1"/>
</dbReference>
<dbReference type="EMBL" id="WSRR01000006">
    <property type="protein sequence ID" value="MVX60652.1"/>
    <property type="molecule type" value="Genomic_DNA"/>
</dbReference>
<evidence type="ECO:0000256" key="3">
    <source>
        <dbReference type="ARBA" id="ARBA00023163"/>
    </source>
</evidence>
<dbReference type="SMART" id="SM00421">
    <property type="entry name" value="HTH_LUXR"/>
    <property type="match status" value="1"/>
</dbReference>
<feature type="transmembrane region" description="Helical" evidence="4">
    <location>
        <begin position="360"/>
        <end position="384"/>
    </location>
</feature>
<feature type="transmembrane region" description="Helical" evidence="4">
    <location>
        <begin position="277"/>
        <end position="295"/>
    </location>
</feature>
<dbReference type="GO" id="GO:0003677">
    <property type="term" value="F:DNA binding"/>
    <property type="evidence" value="ECO:0007669"/>
    <property type="project" value="UniProtKB-KW"/>
</dbReference>
<dbReference type="GO" id="GO:0006355">
    <property type="term" value="P:regulation of DNA-templated transcription"/>
    <property type="evidence" value="ECO:0007669"/>
    <property type="project" value="InterPro"/>
</dbReference>
<feature type="transmembrane region" description="Helical" evidence="4">
    <location>
        <begin position="204"/>
        <end position="223"/>
    </location>
</feature>
<protein>
    <recommendedName>
        <fullName evidence="5">HTH luxR-type domain-containing protein</fullName>
    </recommendedName>
</protein>
<dbReference type="PRINTS" id="PR00038">
    <property type="entry name" value="HTHLUXR"/>
</dbReference>
<dbReference type="InterPro" id="IPR000792">
    <property type="entry name" value="Tscrpt_reg_LuxR_C"/>
</dbReference>
<dbReference type="CDD" id="cd06170">
    <property type="entry name" value="LuxR_C_like"/>
    <property type="match status" value="1"/>
</dbReference>
<dbReference type="InterPro" id="IPR036388">
    <property type="entry name" value="WH-like_DNA-bd_sf"/>
</dbReference>
<evidence type="ECO:0000256" key="4">
    <source>
        <dbReference type="SAM" id="Phobius"/>
    </source>
</evidence>
<feature type="transmembrane region" description="Helical" evidence="4">
    <location>
        <begin position="150"/>
        <end position="168"/>
    </location>
</feature>
<feature type="transmembrane region" description="Helical" evidence="4">
    <location>
        <begin position="87"/>
        <end position="110"/>
    </location>
</feature>
<feature type="transmembrane region" description="Helical" evidence="4">
    <location>
        <begin position="390"/>
        <end position="414"/>
    </location>
</feature>
<evidence type="ECO:0000259" key="5">
    <source>
        <dbReference type="PROSITE" id="PS50043"/>
    </source>
</evidence>
<keyword evidence="4" id="KW-0472">Membrane</keyword>
<organism evidence="6 7">
    <name type="scientific">Adlercreutzia mucosicola</name>
    <dbReference type="NCBI Taxonomy" id="580026"/>
    <lineage>
        <taxon>Bacteria</taxon>
        <taxon>Bacillati</taxon>
        <taxon>Actinomycetota</taxon>
        <taxon>Coriobacteriia</taxon>
        <taxon>Eggerthellales</taxon>
        <taxon>Eggerthellaceae</taxon>
        <taxon>Adlercreutzia</taxon>
    </lineage>
</organism>
<dbReference type="InterPro" id="IPR016032">
    <property type="entry name" value="Sig_transdc_resp-reg_C-effctor"/>
</dbReference>
<feature type="transmembrane region" description="Helical" evidence="4">
    <location>
        <begin position="307"/>
        <end position="327"/>
    </location>
</feature>